<dbReference type="SUPFAM" id="SSF51735">
    <property type="entry name" value="NAD(P)-binding Rossmann-fold domains"/>
    <property type="match status" value="1"/>
</dbReference>
<keyword evidence="2" id="KW-1185">Reference proteome</keyword>
<dbReference type="EnsemblProtists" id="EOD20454">
    <property type="protein sequence ID" value="EOD20454"/>
    <property type="gene ID" value="EMIHUDRAFT_208306"/>
</dbReference>
<reference evidence="2" key="1">
    <citation type="journal article" date="2013" name="Nature">
        <title>Pan genome of the phytoplankton Emiliania underpins its global distribution.</title>
        <authorList>
            <person name="Read B.A."/>
            <person name="Kegel J."/>
            <person name="Klute M.J."/>
            <person name="Kuo A."/>
            <person name="Lefebvre S.C."/>
            <person name="Maumus F."/>
            <person name="Mayer C."/>
            <person name="Miller J."/>
            <person name="Monier A."/>
            <person name="Salamov A."/>
            <person name="Young J."/>
            <person name="Aguilar M."/>
            <person name="Claverie J.M."/>
            <person name="Frickenhaus S."/>
            <person name="Gonzalez K."/>
            <person name="Herman E.K."/>
            <person name="Lin Y.C."/>
            <person name="Napier J."/>
            <person name="Ogata H."/>
            <person name="Sarno A.F."/>
            <person name="Shmutz J."/>
            <person name="Schroeder D."/>
            <person name="de Vargas C."/>
            <person name="Verret F."/>
            <person name="von Dassow P."/>
            <person name="Valentin K."/>
            <person name="Van de Peer Y."/>
            <person name="Wheeler G."/>
            <person name="Dacks J.B."/>
            <person name="Delwiche C.F."/>
            <person name="Dyhrman S.T."/>
            <person name="Glockner G."/>
            <person name="John U."/>
            <person name="Richards T."/>
            <person name="Worden A.Z."/>
            <person name="Zhang X."/>
            <person name="Grigoriev I.V."/>
            <person name="Allen A.E."/>
            <person name="Bidle K."/>
            <person name="Borodovsky M."/>
            <person name="Bowler C."/>
            <person name="Brownlee C."/>
            <person name="Cock J.M."/>
            <person name="Elias M."/>
            <person name="Gladyshev V.N."/>
            <person name="Groth M."/>
            <person name="Guda C."/>
            <person name="Hadaegh A."/>
            <person name="Iglesias-Rodriguez M.D."/>
            <person name="Jenkins J."/>
            <person name="Jones B.M."/>
            <person name="Lawson T."/>
            <person name="Leese F."/>
            <person name="Lindquist E."/>
            <person name="Lobanov A."/>
            <person name="Lomsadze A."/>
            <person name="Malik S.B."/>
            <person name="Marsh M.E."/>
            <person name="Mackinder L."/>
            <person name="Mock T."/>
            <person name="Mueller-Roeber B."/>
            <person name="Pagarete A."/>
            <person name="Parker M."/>
            <person name="Probert I."/>
            <person name="Quesneville H."/>
            <person name="Raines C."/>
            <person name="Rensing S.A."/>
            <person name="Riano-Pachon D.M."/>
            <person name="Richier S."/>
            <person name="Rokitta S."/>
            <person name="Shiraiwa Y."/>
            <person name="Soanes D.M."/>
            <person name="van der Giezen M."/>
            <person name="Wahlund T.M."/>
            <person name="Williams B."/>
            <person name="Wilson W."/>
            <person name="Wolfe G."/>
            <person name="Wurch L.L."/>
        </authorList>
    </citation>
    <scope>NUCLEOTIDE SEQUENCE</scope>
</reference>
<evidence type="ECO:0000313" key="1">
    <source>
        <dbReference type="EnsemblProtists" id="EOD20454"/>
    </source>
</evidence>
<dbReference type="AlphaFoldDB" id="A0A0D3JAB9"/>
<dbReference type="GeneID" id="17266001"/>
<accession>A0A0D3JAB9</accession>
<dbReference type="PaxDb" id="2903-EOD20454"/>
<protein>
    <recommendedName>
        <fullName evidence="3">NAD(P)-binding domain-containing protein</fullName>
    </recommendedName>
</protein>
<evidence type="ECO:0000313" key="2">
    <source>
        <dbReference type="Proteomes" id="UP000013827"/>
    </source>
</evidence>
<dbReference type="HOGENOM" id="CLU_819975_0_0_1"/>
<reference evidence="1" key="2">
    <citation type="submission" date="2024-10" db="UniProtKB">
        <authorList>
            <consortium name="EnsemblProtists"/>
        </authorList>
    </citation>
    <scope>IDENTIFICATION</scope>
</reference>
<sequence>MGVSVIGQLREQVSPSQTLQLRAVVRNEEEASRLRLDMCGAVLRNGTLFPLLDLQKDLHIELCVVPDDADEQQALGKAFEGVDVAVLLSAAHADFISATPAAAKRDEALLSAGGLDADGQPDDGIETGRQYMARASSEYLAAVAESGGSGVNVRVPPVAGAAANRRLGTEVAAAASASGMRHVVLRSSMGVAALRAVSEPSGGGEAVDGAAELAEAVTRMGGPAAIAAQADAEAALRTRCGQRGVSYTVLRLGALVDSSGGVPLAFGSGDRQLLERARLVVEVVRDGLPELADATVDVAWDDKWGMSSAGREEPARTASRQALVPAAARASVSMSAARA</sequence>
<evidence type="ECO:0008006" key="3">
    <source>
        <dbReference type="Google" id="ProtNLM"/>
    </source>
</evidence>
<dbReference type="eggNOG" id="ENOG502STXD">
    <property type="taxonomic scope" value="Eukaryota"/>
</dbReference>
<dbReference type="OMA" id="WGMSSAG"/>
<dbReference type="InterPro" id="IPR036291">
    <property type="entry name" value="NAD(P)-bd_dom_sf"/>
</dbReference>
<organism evidence="1 2">
    <name type="scientific">Emiliania huxleyi (strain CCMP1516)</name>
    <dbReference type="NCBI Taxonomy" id="280463"/>
    <lineage>
        <taxon>Eukaryota</taxon>
        <taxon>Haptista</taxon>
        <taxon>Haptophyta</taxon>
        <taxon>Prymnesiophyceae</taxon>
        <taxon>Isochrysidales</taxon>
        <taxon>Noelaerhabdaceae</taxon>
        <taxon>Emiliania</taxon>
    </lineage>
</organism>
<proteinExistence type="predicted"/>
<dbReference type="Proteomes" id="UP000013827">
    <property type="component" value="Unassembled WGS sequence"/>
</dbReference>
<dbReference type="KEGG" id="ehx:EMIHUDRAFT_208306"/>
<dbReference type="Gene3D" id="3.40.50.720">
    <property type="entry name" value="NAD(P)-binding Rossmann-like Domain"/>
    <property type="match status" value="1"/>
</dbReference>
<name>A0A0D3JAB9_EMIH1</name>
<dbReference type="RefSeq" id="XP_005772883.1">
    <property type="nucleotide sequence ID" value="XM_005772826.1"/>
</dbReference>